<evidence type="ECO:0000256" key="11">
    <source>
        <dbReference type="SAM" id="MobiDB-lite"/>
    </source>
</evidence>
<dbReference type="InterPro" id="IPR036388">
    <property type="entry name" value="WH-like_DNA-bd_sf"/>
</dbReference>
<dbReference type="SMART" id="SM00339">
    <property type="entry name" value="FH"/>
    <property type="match status" value="1"/>
</dbReference>
<evidence type="ECO:0000256" key="8">
    <source>
        <dbReference type="ARBA" id="ARBA00023163"/>
    </source>
</evidence>
<dbReference type="EMBL" id="SWLE01000018">
    <property type="protein sequence ID" value="TNM88448.1"/>
    <property type="molecule type" value="Genomic_DNA"/>
</dbReference>
<reference evidence="13 14" key="1">
    <citation type="submission" date="2019-04" db="EMBL/GenBank/DDBJ databases">
        <title>The sequence and de novo assembly of Takifugu bimaculatus genome using PacBio and Hi-C technologies.</title>
        <authorList>
            <person name="Xu P."/>
            <person name="Liu B."/>
            <person name="Zhou Z."/>
        </authorList>
    </citation>
    <scope>NUCLEOTIDE SEQUENCE [LARGE SCALE GENOMIC DNA]</scope>
    <source>
        <strain evidence="13">TB-2018</strain>
        <tissue evidence="13">Muscle</tissue>
    </source>
</reference>
<organism evidence="13 14">
    <name type="scientific">Takifugu bimaculatus</name>
    <dbReference type="NCBI Taxonomy" id="433685"/>
    <lineage>
        <taxon>Eukaryota</taxon>
        <taxon>Metazoa</taxon>
        <taxon>Chordata</taxon>
        <taxon>Craniata</taxon>
        <taxon>Vertebrata</taxon>
        <taxon>Euteleostomi</taxon>
        <taxon>Actinopterygii</taxon>
        <taxon>Neopterygii</taxon>
        <taxon>Teleostei</taxon>
        <taxon>Neoteleostei</taxon>
        <taxon>Acanthomorphata</taxon>
        <taxon>Eupercaria</taxon>
        <taxon>Tetraodontiformes</taxon>
        <taxon>Tetradontoidea</taxon>
        <taxon>Tetraodontidae</taxon>
        <taxon>Takifugu</taxon>
    </lineage>
</organism>
<sequence length="664" mass="73987">MRATMQREPLLYPGRHHRGVETEIWESNGITGLNGQHWREERGDVERVGRNEEALQAARQFLLQQASGLNSPGNEVKQSPVQVPVSMAMMSPQMITPQQMQQILSPPQLQALLQQQQALMLQQQLGTKQLAFQQQLIQMQQLQQQHILNLQRQGLVPLQPTATMQSLQQAMCPSDLQQLWKEVSGVQSSEEALKQAEGLDLSTNSSNSTSVFPKAASTHIALHSLANGQSHTPKRDSARLFEWISSFTKADSGDDHVPLYPKGSQAPSSHHEEHASSHPLYGHGECKWPGCEALCEDMGQFIKHLNNEHALDDRSTAQCRVQMQVVQQLEIQLAKESERLQAMMAHLHMRPSEPKPFNQPLNLASSGSLIKRDSEAYPEGLPHPPTSAATPITPLRQGPSVISSSSLHTHSHSHTHGVGPIRRRNSDKYCTPIASELAQNCEFYKNADVRPPFTYASLIRHAILESPDRQLTLNEIYNWFTRKFAYFRRNTATWKNAVRHNLSLHKCFVRVENVKGAVWTVDEVEYQKRRPPKMTGSPTLVKNMISGLGFGSLNASYQAALAESSLSLLNSPSLLTSPSAASLNMLHVGHDDVSSTVEQVNSNGSCSPTLSPQQYSHQVHVKEEPTELEEDSRPVSLLAGVTHSLPLPSDERDLEEDLPTEELE</sequence>
<evidence type="ECO:0000313" key="14">
    <source>
        <dbReference type="Proteomes" id="UP000516260"/>
    </source>
</evidence>
<keyword evidence="3" id="KW-0479">Metal-binding</keyword>
<comment type="subcellular location">
    <subcellularLocation>
        <location evidence="1 10">Nucleus</location>
    </subcellularLocation>
</comment>
<dbReference type="PANTHER" id="PTHR45796:SF7">
    <property type="entry name" value="FORKHEAD BOX PROTEIN P4"/>
    <property type="match status" value="1"/>
</dbReference>
<dbReference type="GO" id="GO:0000978">
    <property type="term" value="F:RNA polymerase II cis-regulatory region sequence-specific DNA binding"/>
    <property type="evidence" value="ECO:0007669"/>
    <property type="project" value="TreeGrafter"/>
</dbReference>
<feature type="compositionally biased region" description="Acidic residues" evidence="11">
    <location>
        <begin position="652"/>
        <end position="664"/>
    </location>
</feature>
<dbReference type="PROSITE" id="PS00658">
    <property type="entry name" value="FORK_HEAD_2"/>
    <property type="match status" value="1"/>
</dbReference>
<dbReference type="InterPro" id="IPR030456">
    <property type="entry name" value="TF_fork_head_CS_2"/>
</dbReference>
<evidence type="ECO:0000256" key="7">
    <source>
        <dbReference type="ARBA" id="ARBA00023125"/>
    </source>
</evidence>
<dbReference type="InterPro" id="IPR036390">
    <property type="entry name" value="WH_DNA-bd_sf"/>
</dbReference>
<name>A0A4Z2BA24_9TELE</name>
<dbReference type="InterPro" id="IPR032354">
    <property type="entry name" value="FOXP-CC"/>
</dbReference>
<feature type="DNA-binding region" description="Fork-head" evidence="10">
    <location>
        <begin position="450"/>
        <end position="523"/>
    </location>
</feature>
<dbReference type="SUPFAM" id="SSF46785">
    <property type="entry name" value="Winged helix' DNA-binding domain"/>
    <property type="match status" value="1"/>
</dbReference>
<keyword evidence="8" id="KW-0804">Transcription</keyword>
<keyword evidence="4" id="KW-0863">Zinc-finger</keyword>
<keyword evidence="6" id="KW-0805">Transcription regulation</keyword>
<evidence type="ECO:0000259" key="12">
    <source>
        <dbReference type="PROSITE" id="PS50039"/>
    </source>
</evidence>
<dbReference type="Pfam" id="PF00250">
    <property type="entry name" value="Forkhead"/>
    <property type="match status" value="1"/>
</dbReference>
<dbReference type="InterPro" id="IPR001766">
    <property type="entry name" value="Fork_head_dom"/>
</dbReference>
<keyword evidence="2" id="KW-0678">Repressor</keyword>
<dbReference type="FunFam" id="1.20.5.340:FF:000005">
    <property type="entry name" value="Forkhead box P1, isoform CRA_f"/>
    <property type="match status" value="1"/>
</dbReference>
<dbReference type="Gene3D" id="1.10.10.10">
    <property type="entry name" value="Winged helix-like DNA-binding domain superfamily/Winged helix DNA-binding domain"/>
    <property type="match status" value="1"/>
</dbReference>
<dbReference type="PANTHER" id="PTHR45796">
    <property type="entry name" value="FORKHEAD BOX P, ISOFORM C"/>
    <property type="match status" value="1"/>
</dbReference>
<evidence type="ECO:0000256" key="2">
    <source>
        <dbReference type="ARBA" id="ARBA00022491"/>
    </source>
</evidence>
<evidence type="ECO:0000313" key="13">
    <source>
        <dbReference type="EMBL" id="TNM88448.1"/>
    </source>
</evidence>
<comment type="caution">
    <text evidence="13">The sequence shown here is derived from an EMBL/GenBank/DDBJ whole genome shotgun (WGS) entry which is preliminary data.</text>
</comment>
<feature type="domain" description="Fork-head" evidence="12">
    <location>
        <begin position="450"/>
        <end position="523"/>
    </location>
</feature>
<dbReference type="PROSITE" id="PS50039">
    <property type="entry name" value="FORK_HEAD_3"/>
    <property type="match status" value="1"/>
</dbReference>
<evidence type="ECO:0000256" key="9">
    <source>
        <dbReference type="ARBA" id="ARBA00023242"/>
    </source>
</evidence>
<evidence type="ECO:0000256" key="5">
    <source>
        <dbReference type="ARBA" id="ARBA00022833"/>
    </source>
</evidence>
<dbReference type="GO" id="GO:0008270">
    <property type="term" value="F:zinc ion binding"/>
    <property type="evidence" value="ECO:0007669"/>
    <property type="project" value="UniProtKB-KW"/>
</dbReference>
<feature type="region of interest" description="Disordered" evidence="11">
    <location>
        <begin position="596"/>
        <end position="664"/>
    </location>
</feature>
<gene>
    <name evidence="13" type="ORF">fugu_004702</name>
</gene>
<dbReference type="PRINTS" id="PR00053">
    <property type="entry name" value="FORKHEAD"/>
</dbReference>
<dbReference type="Proteomes" id="UP000516260">
    <property type="component" value="Chromosome 5"/>
</dbReference>
<feature type="region of interest" description="Disordered" evidence="11">
    <location>
        <begin position="254"/>
        <end position="279"/>
    </location>
</feature>
<accession>A0A4Z2BA24</accession>
<evidence type="ECO:0000256" key="1">
    <source>
        <dbReference type="ARBA" id="ARBA00004123"/>
    </source>
</evidence>
<dbReference type="Gene3D" id="1.20.5.340">
    <property type="match status" value="1"/>
</dbReference>
<dbReference type="InterPro" id="IPR047414">
    <property type="entry name" value="FH_FOXP4"/>
</dbReference>
<dbReference type="GO" id="GO:0005634">
    <property type="term" value="C:nucleus"/>
    <property type="evidence" value="ECO:0007669"/>
    <property type="project" value="UniProtKB-SubCell"/>
</dbReference>
<dbReference type="InterPro" id="IPR050998">
    <property type="entry name" value="FOXP"/>
</dbReference>
<keyword evidence="14" id="KW-1185">Reference proteome</keyword>
<dbReference type="Pfam" id="PF16159">
    <property type="entry name" value="FOXP-CC"/>
    <property type="match status" value="1"/>
</dbReference>
<dbReference type="GO" id="GO:0001227">
    <property type="term" value="F:DNA-binding transcription repressor activity, RNA polymerase II-specific"/>
    <property type="evidence" value="ECO:0007669"/>
    <property type="project" value="TreeGrafter"/>
</dbReference>
<keyword evidence="9 10" id="KW-0539">Nucleus</keyword>
<proteinExistence type="predicted"/>
<evidence type="ECO:0000256" key="10">
    <source>
        <dbReference type="PROSITE-ProRule" id="PRU00089"/>
    </source>
</evidence>
<evidence type="ECO:0000256" key="3">
    <source>
        <dbReference type="ARBA" id="ARBA00022723"/>
    </source>
</evidence>
<dbReference type="AlphaFoldDB" id="A0A4Z2BA24"/>
<protein>
    <recommendedName>
        <fullName evidence="12">Fork-head domain-containing protein</fullName>
    </recommendedName>
</protein>
<feature type="compositionally biased region" description="Polar residues" evidence="11">
    <location>
        <begin position="596"/>
        <end position="617"/>
    </location>
</feature>
<evidence type="ECO:0000256" key="6">
    <source>
        <dbReference type="ARBA" id="ARBA00023015"/>
    </source>
</evidence>
<evidence type="ECO:0000256" key="4">
    <source>
        <dbReference type="ARBA" id="ARBA00022771"/>
    </source>
</evidence>
<keyword evidence="5" id="KW-0862">Zinc</keyword>
<dbReference type="FunFam" id="1.10.10.10:FF:000010">
    <property type="entry name" value="Forkhead box P2 isoform B"/>
    <property type="match status" value="1"/>
</dbReference>
<dbReference type="CDD" id="cd20067">
    <property type="entry name" value="FH_FOXP4"/>
    <property type="match status" value="1"/>
</dbReference>
<feature type="region of interest" description="Disordered" evidence="11">
    <location>
        <begin position="374"/>
        <end position="423"/>
    </location>
</feature>
<keyword evidence="7 10" id="KW-0238">DNA-binding</keyword>
<feature type="compositionally biased region" description="Basic residues" evidence="11">
    <location>
        <begin position="409"/>
        <end position="423"/>
    </location>
</feature>